<name>A0A0G0ZH00_9BACT</name>
<dbReference type="Pfam" id="PF00551">
    <property type="entry name" value="Formyl_trans_N"/>
    <property type="match status" value="1"/>
</dbReference>
<feature type="domain" description="Formyl transferase N-terminal" evidence="4">
    <location>
        <begin position="58"/>
        <end position="167"/>
    </location>
</feature>
<dbReference type="InterPro" id="IPR002376">
    <property type="entry name" value="Formyl_transf_N"/>
</dbReference>
<evidence type="ECO:0000256" key="2">
    <source>
        <dbReference type="ARBA" id="ARBA00022679"/>
    </source>
</evidence>
<dbReference type="GO" id="GO:0005829">
    <property type="term" value="C:cytosol"/>
    <property type="evidence" value="ECO:0007669"/>
    <property type="project" value="TreeGrafter"/>
</dbReference>
<dbReference type="InterPro" id="IPR005793">
    <property type="entry name" value="Formyl_trans_C"/>
</dbReference>
<gene>
    <name evidence="6" type="ORF">UV09_C0001G0019</name>
</gene>
<evidence type="ECO:0000256" key="1">
    <source>
        <dbReference type="ARBA" id="ARBA00010699"/>
    </source>
</evidence>
<dbReference type="InterPro" id="IPR044135">
    <property type="entry name" value="Met-tRNA-FMT_C"/>
</dbReference>
<dbReference type="PANTHER" id="PTHR11138">
    <property type="entry name" value="METHIONYL-TRNA FORMYLTRANSFERASE"/>
    <property type="match status" value="1"/>
</dbReference>
<accession>A0A0G0ZH00</accession>
<organism evidence="6 7">
    <name type="scientific">Candidatus Gottesmanbacteria bacterium GW2011_GWA2_42_18</name>
    <dbReference type="NCBI Taxonomy" id="1618442"/>
    <lineage>
        <taxon>Bacteria</taxon>
        <taxon>Candidatus Gottesmaniibacteriota</taxon>
    </lineage>
</organism>
<evidence type="ECO:0000256" key="3">
    <source>
        <dbReference type="ARBA" id="ARBA00022917"/>
    </source>
</evidence>
<dbReference type="InterPro" id="IPR036477">
    <property type="entry name" value="Formyl_transf_N_sf"/>
</dbReference>
<dbReference type="SUPFAM" id="SSF50486">
    <property type="entry name" value="FMT C-terminal domain-like"/>
    <property type="match status" value="1"/>
</dbReference>
<dbReference type="Pfam" id="PF02911">
    <property type="entry name" value="Formyl_trans_C"/>
    <property type="match status" value="1"/>
</dbReference>
<keyword evidence="3" id="KW-0648">Protein biosynthesis</keyword>
<reference evidence="6 7" key="1">
    <citation type="journal article" date="2015" name="Nature">
        <title>rRNA introns, odd ribosomes, and small enigmatic genomes across a large radiation of phyla.</title>
        <authorList>
            <person name="Brown C.T."/>
            <person name="Hug L.A."/>
            <person name="Thomas B.C."/>
            <person name="Sharon I."/>
            <person name="Castelle C.J."/>
            <person name="Singh A."/>
            <person name="Wilkins M.J."/>
            <person name="Williams K.H."/>
            <person name="Banfield J.F."/>
        </authorList>
    </citation>
    <scope>NUCLEOTIDE SEQUENCE [LARGE SCALE GENOMIC DNA]</scope>
</reference>
<comment type="similarity">
    <text evidence="1">Belongs to the Fmt family.</text>
</comment>
<comment type="caution">
    <text evidence="6">The sequence shown here is derived from an EMBL/GenBank/DDBJ whole genome shotgun (WGS) entry which is preliminary data.</text>
</comment>
<evidence type="ECO:0000313" key="7">
    <source>
        <dbReference type="Proteomes" id="UP000034320"/>
    </source>
</evidence>
<evidence type="ECO:0000259" key="5">
    <source>
        <dbReference type="Pfam" id="PF02911"/>
    </source>
</evidence>
<dbReference type="InterPro" id="IPR011034">
    <property type="entry name" value="Formyl_transferase-like_C_sf"/>
</dbReference>
<dbReference type="EMBL" id="LCDD01000001">
    <property type="protein sequence ID" value="KKS47987.1"/>
    <property type="molecule type" value="Genomic_DNA"/>
</dbReference>
<dbReference type="Proteomes" id="UP000034320">
    <property type="component" value="Unassembled WGS sequence"/>
</dbReference>
<protein>
    <submittedName>
        <fullName evidence="6">Methionyl-tRNA formyltransferase</fullName>
    </submittedName>
</protein>
<evidence type="ECO:0000313" key="6">
    <source>
        <dbReference type="EMBL" id="KKS47987.1"/>
    </source>
</evidence>
<keyword evidence="2 6" id="KW-0808">Transferase</keyword>
<proteinExistence type="inferred from homology"/>
<dbReference type="PANTHER" id="PTHR11138:SF5">
    <property type="entry name" value="METHIONYL-TRNA FORMYLTRANSFERASE, MITOCHONDRIAL"/>
    <property type="match status" value="1"/>
</dbReference>
<dbReference type="SUPFAM" id="SSF53328">
    <property type="entry name" value="Formyltransferase"/>
    <property type="match status" value="1"/>
</dbReference>
<feature type="domain" description="Formyl transferase C-terminal" evidence="5">
    <location>
        <begin position="235"/>
        <end position="272"/>
    </location>
</feature>
<sequence>MKAVFFGSSAYCLPIIKSVSTHFLLEAIIAKKGSVAAGFAAGKIRLFEPLNKAELLSLKGEIHKIGVDLALAADYGLIIPAEIFSLPRYGTINIHFSKLPEFRGASPVQYTLLSGAGQAWFTYQTMAGKMDTGNIIHQQKISLQGREKTAELYSTLFEKAAEILPEIINGFISGEIKPIKQDETKTTYTKILQRNDGFVPWSMFLEALSGKKAHQYSLSADSAIRFALTHASSLAQALERSVRALYPWPGVWTEIALSTGKKRLKIIEGELTDWRFNPKTVQLEGKKPVAWRQFLAGYGESLPSTSSIALKSSLK</sequence>
<dbReference type="AlphaFoldDB" id="A0A0G0ZH00"/>
<dbReference type="Gene3D" id="3.40.50.12230">
    <property type="match status" value="1"/>
</dbReference>
<evidence type="ECO:0000259" key="4">
    <source>
        <dbReference type="Pfam" id="PF00551"/>
    </source>
</evidence>
<dbReference type="CDD" id="cd08704">
    <property type="entry name" value="Met_tRNA_FMT_C"/>
    <property type="match status" value="1"/>
</dbReference>
<dbReference type="GO" id="GO:0004479">
    <property type="term" value="F:methionyl-tRNA formyltransferase activity"/>
    <property type="evidence" value="ECO:0007669"/>
    <property type="project" value="TreeGrafter"/>
</dbReference>